<evidence type="ECO:0000313" key="1">
    <source>
        <dbReference type="EMBL" id="BDV29618.1"/>
    </source>
</evidence>
<evidence type="ECO:0000313" key="2">
    <source>
        <dbReference type="Proteomes" id="UP001317779"/>
    </source>
</evidence>
<gene>
    <name evidence="1" type="ORF">Microterr_02780</name>
</gene>
<proteinExistence type="predicted"/>
<name>A0ABM8DVB2_9MICO</name>
<protein>
    <submittedName>
        <fullName evidence="1">Acyl-CoA dehydrogenase</fullName>
    </submittedName>
</protein>
<dbReference type="EMBL" id="AP027141">
    <property type="protein sequence ID" value="BDV29618.1"/>
    <property type="molecule type" value="Genomic_DNA"/>
</dbReference>
<sequence>MTAAAPADVPTLRLRLQGGVAATTEHAAATAAQVIGFGTHVDATIGWAVSIGHQVPVPGKGKTTALWELLATTAALDVAAARILEPHLDALAILAQARAEGDDPRDALTAIGADGHASWGVFAAEGPGGRVEAARAPDGGWTLTGVKPWCSLATYLSHALVTAWDGDRRRLFAVALRQPAVVARSGPWHARGLSHIVSAPVEFEGAAAVPIGGPDWYLTRPGFAWGGMGVAAVWWGGAMPLVDALAAATARAEPDQLSLAFLGEADTLMWATRASLAESAHAVDGGMDAAAAKVLAERVRATAAAAAERVLTIAEHALGPAPLTAEEKHARRVADLRLYLRQHHGERDLARLGRLLGSR</sequence>
<dbReference type="Proteomes" id="UP001317779">
    <property type="component" value="Chromosome"/>
</dbReference>
<organism evidence="1 2">
    <name type="scientific">Microbacterium terricola</name>
    <dbReference type="NCBI Taxonomy" id="344163"/>
    <lineage>
        <taxon>Bacteria</taxon>
        <taxon>Bacillati</taxon>
        <taxon>Actinomycetota</taxon>
        <taxon>Actinomycetes</taxon>
        <taxon>Micrococcales</taxon>
        <taxon>Microbacteriaceae</taxon>
        <taxon>Microbacterium</taxon>
    </lineage>
</organism>
<dbReference type="InterPro" id="IPR046373">
    <property type="entry name" value="Acyl-CoA_Oxase/DH_mid-dom_sf"/>
</dbReference>
<dbReference type="Gene3D" id="2.40.110.10">
    <property type="entry name" value="Butyryl-CoA Dehydrogenase, subunit A, domain 2"/>
    <property type="match status" value="1"/>
</dbReference>
<reference evidence="1 2" key="1">
    <citation type="submission" date="2022-12" db="EMBL/GenBank/DDBJ databases">
        <title>Microbacterium terricola strain KV-448 chromosome, complete genome.</title>
        <authorList>
            <person name="Oshima T."/>
            <person name="Moriya T."/>
            <person name="Bessho Y."/>
        </authorList>
    </citation>
    <scope>NUCLEOTIDE SEQUENCE [LARGE SCALE GENOMIC DNA]</scope>
    <source>
        <strain evidence="1 2">KV-448</strain>
    </source>
</reference>
<accession>A0ABM8DVB2</accession>
<keyword evidence="2" id="KW-1185">Reference proteome</keyword>
<dbReference type="InterPro" id="IPR009100">
    <property type="entry name" value="AcylCoA_DH/oxidase_NM_dom_sf"/>
</dbReference>
<dbReference type="RefSeq" id="WP_263796571.1">
    <property type="nucleotide sequence ID" value="NZ_AP027141.1"/>
</dbReference>
<dbReference type="SUPFAM" id="SSF56645">
    <property type="entry name" value="Acyl-CoA dehydrogenase NM domain-like"/>
    <property type="match status" value="1"/>
</dbReference>